<dbReference type="SUPFAM" id="SSF56112">
    <property type="entry name" value="Protein kinase-like (PK-like)"/>
    <property type="match status" value="1"/>
</dbReference>
<evidence type="ECO:0000313" key="3">
    <source>
        <dbReference type="Proteomes" id="UP000826656"/>
    </source>
</evidence>
<dbReference type="InterPro" id="IPR011009">
    <property type="entry name" value="Kinase-like_dom_sf"/>
</dbReference>
<reference evidence="2 3" key="1">
    <citation type="journal article" date="2021" name="bioRxiv">
        <title>Chromosome-scale and haplotype-resolved genome assembly of a tetraploid potato cultivar.</title>
        <authorList>
            <person name="Sun H."/>
            <person name="Jiao W.-B."/>
            <person name="Krause K."/>
            <person name="Campoy J.A."/>
            <person name="Goel M."/>
            <person name="Folz-Donahue K."/>
            <person name="Kukat C."/>
            <person name="Huettel B."/>
            <person name="Schneeberger K."/>
        </authorList>
    </citation>
    <scope>NUCLEOTIDE SEQUENCE [LARGE SCALE GENOMIC DNA]</scope>
    <source>
        <strain evidence="2">SolTubOtavaFocal</strain>
        <tissue evidence="2">Leaves</tissue>
    </source>
</reference>
<dbReference type="EMBL" id="JAIVGD010000028">
    <property type="protein sequence ID" value="KAH0738366.1"/>
    <property type="molecule type" value="Genomic_DNA"/>
</dbReference>
<protein>
    <recommendedName>
        <fullName evidence="1">Serine-threonine/tyrosine-protein kinase catalytic domain-containing protein</fullName>
    </recommendedName>
</protein>
<proteinExistence type="predicted"/>
<keyword evidence="3" id="KW-1185">Reference proteome</keyword>
<dbReference type="Proteomes" id="UP000826656">
    <property type="component" value="Unassembled WGS sequence"/>
</dbReference>
<sequence>MPVRCDPEWRKLMEQCWSADPEARPSFTEIRNRLKSMTDVLEAKGNCSSAGRANANIPV</sequence>
<feature type="domain" description="Serine-threonine/tyrosine-protein kinase catalytic" evidence="1">
    <location>
        <begin position="2"/>
        <end position="34"/>
    </location>
</feature>
<comment type="caution">
    <text evidence="2">The sequence shown here is derived from an EMBL/GenBank/DDBJ whole genome shotgun (WGS) entry which is preliminary data.</text>
</comment>
<evidence type="ECO:0000259" key="1">
    <source>
        <dbReference type="Pfam" id="PF07714"/>
    </source>
</evidence>
<gene>
    <name evidence="2" type="ORF">KY290_037071</name>
</gene>
<name>A0ABQ7TUY9_SOLTU</name>
<dbReference type="InterPro" id="IPR001245">
    <property type="entry name" value="Ser-Thr/Tyr_kinase_cat_dom"/>
</dbReference>
<accession>A0ABQ7TUY9</accession>
<evidence type="ECO:0000313" key="2">
    <source>
        <dbReference type="EMBL" id="KAH0738366.1"/>
    </source>
</evidence>
<dbReference type="Gene3D" id="1.10.510.10">
    <property type="entry name" value="Transferase(Phosphotransferase) domain 1"/>
    <property type="match status" value="1"/>
</dbReference>
<organism evidence="2 3">
    <name type="scientific">Solanum tuberosum</name>
    <name type="common">Potato</name>
    <dbReference type="NCBI Taxonomy" id="4113"/>
    <lineage>
        <taxon>Eukaryota</taxon>
        <taxon>Viridiplantae</taxon>
        <taxon>Streptophyta</taxon>
        <taxon>Embryophyta</taxon>
        <taxon>Tracheophyta</taxon>
        <taxon>Spermatophyta</taxon>
        <taxon>Magnoliopsida</taxon>
        <taxon>eudicotyledons</taxon>
        <taxon>Gunneridae</taxon>
        <taxon>Pentapetalae</taxon>
        <taxon>asterids</taxon>
        <taxon>lamiids</taxon>
        <taxon>Solanales</taxon>
        <taxon>Solanaceae</taxon>
        <taxon>Solanoideae</taxon>
        <taxon>Solaneae</taxon>
        <taxon>Solanum</taxon>
    </lineage>
</organism>
<dbReference type="Pfam" id="PF07714">
    <property type="entry name" value="PK_Tyr_Ser-Thr"/>
    <property type="match status" value="1"/>
</dbReference>